<dbReference type="AlphaFoldDB" id="A0A1I5NYS8"/>
<proteinExistence type="predicted"/>
<accession>A0A1I5NYS8</accession>
<reference evidence="3" key="1">
    <citation type="submission" date="2016-10" db="EMBL/GenBank/DDBJ databases">
        <authorList>
            <person name="Varghese N."/>
            <person name="Submissions S."/>
        </authorList>
    </citation>
    <scope>NUCLEOTIDE SEQUENCE [LARGE SCALE GENOMIC DNA]</scope>
    <source>
        <strain evidence="3">CGMCC 4.5579</strain>
    </source>
</reference>
<feature type="compositionally biased region" description="Polar residues" evidence="1">
    <location>
        <begin position="216"/>
        <end position="234"/>
    </location>
</feature>
<feature type="region of interest" description="Disordered" evidence="1">
    <location>
        <begin position="249"/>
        <end position="294"/>
    </location>
</feature>
<evidence type="ECO:0000313" key="2">
    <source>
        <dbReference type="EMBL" id="SFP26760.1"/>
    </source>
</evidence>
<dbReference type="STRING" id="587909.SAMN05421810_10275"/>
<gene>
    <name evidence="2" type="ORF">SAMN05421810_10275</name>
</gene>
<feature type="compositionally biased region" description="Low complexity" evidence="1">
    <location>
        <begin position="283"/>
        <end position="294"/>
    </location>
</feature>
<name>A0A1I5NYS8_9PSEU</name>
<sequence length="294" mass="32163">MLAHRCPPIDARASSGALPVPRQGSHRLFSRRWHGDQKSRLDMEVHLPFGCCRRVNNSSGSEVAARHDGSPPGAVENNRTRTKLIRSHGWTSAGSSRGPARVLGTVGTAQKSRLDMEAHLPFRCCRRVNNSSGSEVAARHDGSPPGAVENNRTRTKLIRSHGWTSAGSSRGPARVLGTVGTAQKSRLDTVAHLRFSSSDGRTVGRRRLRSHGSTRWVTSSGTNVKPSSPMSCSEVTAGHRMPPLCYQNERGRTHLPDQKSRLDTRNTSDRRLRIGLGDHRRSPTPSMSSPTRNI</sequence>
<feature type="region of interest" description="Disordered" evidence="1">
    <location>
        <begin position="216"/>
        <end position="236"/>
    </location>
</feature>
<feature type="region of interest" description="Disordered" evidence="1">
    <location>
        <begin position="1"/>
        <end position="23"/>
    </location>
</feature>
<keyword evidence="3" id="KW-1185">Reference proteome</keyword>
<dbReference type="EMBL" id="FOWW01000002">
    <property type="protein sequence ID" value="SFP26760.1"/>
    <property type="molecule type" value="Genomic_DNA"/>
</dbReference>
<organism evidence="2 3">
    <name type="scientific">Amycolatopsis arida</name>
    <dbReference type="NCBI Taxonomy" id="587909"/>
    <lineage>
        <taxon>Bacteria</taxon>
        <taxon>Bacillati</taxon>
        <taxon>Actinomycetota</taxon>
        <taxon>Actinomycetes</taxon>
        <taxon>Pseudonocardiales</taxon>
        <taxon>Pseudonocardiaceae</taxon>
        <taxon>Amycolatopsis</taxon>
    </lineage>
</organism>
<protein>
    <submittedName>
        <fullName evidence="2">Uncharacterized protein</fullName>
    </submittedName>
</protein>
<evidence type="ECO:0000313" key="3">
    <source>
        <dbReference type="Proteomes" id="UP000198727"/>
    </source>
</evidence>
<evidence type="ECO:0000256" key="1">
    <source>
        <dbReference type="SAM" id="MobiDB-lite"/>
    </source>
</evidence>
<dbReference type="Proteomes" id="UP000198727">
    <property type="component" value="Unassembled WGS sequence"/>
</dbReference>
<feature type="compositionally biased region" description="Basic and acidic residues" evidence="1">
    <location>
        <begin position="249"/>
        <end position="281"/>
    </location>
</feature>